<sequence>MCAVQTVNALGGKLTSNTDKHNSFLTVILKENYILTRCYLSLLILAKKFTTCVHIFMAAAEAQ</sequence>
<dbReference type="AlphaFoldDB" id="A0A0E9TLZ9"/>
<reference evidence="1" key="2">
    <citation type="journal article" date="2015" name="Fish Shellfish Immunol.">
        <title>Early steps in the European eel (Anguilla anguilla)-Vibrio vulnificus interaction in the gills: Role of the RtxA13 toxin.</title>
        <authorList>
            <person name="Callol A."/>
            <person name="Pajuelo D."/>
            <person name="Ebbesson L."/>
            <person name="Teles M."/>
            <person name="MacKenzie S."/>
            <person name="Amaro C."/>
        </authorList>
    </citation>
    <scope>NUCLEOTIDE SEQUENCE</scope>
</reference>
<evidence type="ECO:0000313" key="1">
    <source>
        <dbReference type="EMBL" id="JAH54641.1"/>
    </source>
</evidence>
<accession>A0A0E9TLZ9</accession>
<reference evidence="1" key="1">
    <citation type="submission" date="2014-11" db="EMBL/GenBank/DDBJ databases">
        <authorList>
            <person name="Amaro Gonzalez C."/>
        </authorList>
    </citation>
    <scope>NUCLEOTIDE SEQUENCE</scope>
</reference>
<proteinExistence type="predicted"/>
<name>A0A0E9TLZ9_ANGAN</name>
<protein>
    <submittedName>
        <fullName evidence="1">Uncharacterized protein</fullName>
    </submittedName>
</protein>
<dbReference type="EMBL" id="GBXM01053936">
    <property type="protein sequence ID" value="JAH54641.1"/>
    <property type="molecule type" value="Transcribed_RNA"/>
</dbReference>
<organism evidence="1">
    <name type="scientific">Anguilla anguilla</name>
    <name type="common">European freshwater eel</name>
    <name type="synonym">Muraena anguilla</name>
    <dbReference type="NCBI Taxonomy" id="7936"/>
    <lineage>
        <taxon>Eukaryota</taxon>
        <taxon>Metazoa</taxon>
        <taxon>Chordata</taxon>
        <taxon>Craniata</taxon>
        <taxon>Vertebrata</taxon>
        <taxon>Euteleostomi</taxon>
        <taxon>Actinopterygii</taxon>
        <taxon>Neopterygii</taxon>
        <taxon>Teleostei</taxon>
        <taxon>Anguilliformes</taxon>
        <taxon>Anguillidae</taxon>
        <taxon>Anguilla</taxon>
    </lineage>
</organism>